<dbReference type="Gene3D" id="1.20.120.1760">
    <property type="match status" value="1"/>
</dbReference>
<evidence type="ECO:0000256" key="16">
    <source>
        <dbReference type="RuleBase" id="RU003750"/>
    </source>
</evidence>
<evidence type="ECO:0000256" key="10">
    <source>
        <dbReference type="ARBA" id="ARBA00023098"/>
    </source>
</evidence>
<accession>A0A921DRX5</accession>
<gene>
    <name evidence="18" type="primary">pgsA</name>
    <name evidence="18" type="ORF">K8W16_11035</name>
</gene>
<keyword evidence="9 17" id="KW-1133">Transmembrane helix</keyword>
<dbReference type="RefSeq" id="WP_304123677.1">
    <property type="nucleotide sequence ID" value="NZ_DYZA01000228.1"/>
</dbReference>
<name>A0A921DRX5_9BACT</name>
<dbReference type="Proteomes" id="UP000698963">
    <property type="component" value="Unassembled WGS sequence"/>
</dbReference>
<comment type="subcellular location">
    <subcellularLocation>
        <location evidence="1">Membrane</location>
        <topology evidence="1">Multi-pass membrane protein</topology>
    </subcellularLocation>
</comment>
<dbReference type="Pfam" id="PF01066">
    <property type="entry name" value="CDP-OH_P_transf"/>
    <property type="match status" value="1"/>
</dbReference>
<dbReference type="GO" id="GO:0046474">
    <property type="term" value="P:glycerophospholipid biosynthetic process"/>
    <property type="evidence" value="ECO:0007669"/>
    <property type="project" value="TreeGrafter"/>
</dbReference>
<dbReference type="GO" id="GO:0016020">
    <property type="term" value="C:membrane"/>
    <property type="evidence" value="ECO:0007669"/>
    <property type="project" value="UniProtKB-SubCell"/>
</dbReference>
<dbReference type="EC" id="2.7.8.5" evidence="4 15"/>
<feature type="transmembrane region" description="Helical" evidence="17">
    <location>
        <begin position="83"/>
        <end position="108"/>
    </location>
</feature>
<dbReference type="InterPro" id="IPR043130">
    <property type="entry name" value="CDP-OH_PTrfase_TM_dom"/>
</dbReference>
<dbReference type="AlphaFoldDB" id="A0A921DRX5"/>
<organism evidence="18 19">
    <name type="scientific">Mailhella massiliensis</name>
    <dbReference type="NCBI Taxonomy" id="1903261"/>
    <lineage>
        <taxon>Bacteria</taxon>
        <taxon>Pseudomonadati</taxon>
        <taxon>Thermodesulfobacteriota</taxon>
        <taxon>Desulfovibrionia</taxon>
        <taxon>Desulfovibrionales</taxon>
        <taxon>Desulfovibrionaceae</taxon>
        <taxon>Mailhella</taxon>
    </lineage>
</organism>
<evidence type="ECO:0000256" key="7">
    <source>
        <dbReference type="ARBA" id="ARBA00022679"/>
    </source>
</evidence>
<reference evidence="18" key="2">
    <citation type="submission" date="2021-09" db="EMBL/GenBank/DDBJ databases">
        <authorList>
            <person name="Gilroy R."/>
        </authorList>
    </citation>
    <scope>NUCLEOTIDE SEQUENCE</scope>
    <source>
        <strain evidence="18">ChiGjej2B2-19336</strain>
    </source>
</reference>
<evidence type="ECO:0000313" key="18">
    <source>
        <dbReference type="EMBL" id="HJD98165.1"/>
    </source>
</evidence>
<dbReference type="PIRSF" id="PIRSF000847">
    <property type="entry name" value="Phos_ph_gly_syn"/>
    <property type="match status" value="1"/>
</dbReference>
<keyword evidence="7 16" id="KW-0808">Transferase</keyword>
<evidence type="ECO:0000256" key="11">
    <source>
        <dbReference type="ARBA" id="ARBA00023136"/>
    </source>
</evidence>
<reference evidence="18" key="1">
    <citation type="journal article" date="2021" name="PeerJ">
        <title>Extensive microbial diversity within the chicken gut microbiome revealed by metagenomics and culture.</title>
        <authorList>
            <person name="Gilroy R."/>
            <person name="Ravi A."/>
            <person name="Getino M."/>
            <person name="Pursley I."/>
            <person name="Horton D.L."/>
            <person name="Alikhan N.F."/>
            <person name="Baker D."/>
            <person name="Gharbi K."/>
            <person name="Hall N."/>
            <person name="Watson M."/>
            <person name="Adriaenssens E.M."/>
            <person name="Foster-Nyarko E."/>
            <person name="Jarju S."/>
            <person name="Secka A."/>
            <person name="Antonio M."/>
            <person name="Oren A."/>
            <person name="Chaudhuri R.R."/>
            <person name="La Ragione R."/>
            <person name="Hildebrand F."/>
            <person name="Pallen M.J."/>
        </authorList>
    </citation>
    <scope>NUCLEOTIDE SEQUENCE</scope>
    <source>
        <strain evidence="18">ChiGjej2B2-19336</strain>
    </source>
</reference>
<evidence type="ECO:0000256" key="1">
    <source>
        <dbReference type="ARBA" id="ARBA00004141"/>
    </source>
</evidence>
<evidence type="ECO:0000256" key="6">
    <source>
        <dbReference type="ARBA" id="ARBA00022516"/>
    </source>
</evidence>
<comment type="caution">
    <text evidence="18">The sequence shown here is derived from an EMBL/GenBank/DDBJ whole genome shotgun (WGS) entry which is preliminary data.</text>
</comment>
<keyword evidence="6" id="KW-0444">Lipid biosynthesis</keyword>
<dbReference type="InterPro" id="IPR050324">
    <property type="entry name" value="CDP-alcohol_PTase-I"/>
</dbReference>
<keyword evidence="8 17" id="KW-0812">Transmembrane</keyword>
<evidence type="ECO:0000256" key="17">
    <source>
        <dbReference type="SAM" id="Phobius"/>
    </source>
</evidence>
<dbReference type="PROSITE" id="PS00379">
    <property type="entry name" value="CDP_ALCOHOL_P_TRANSF"/>
    <property type="match status" value="1"/>
</dbReference>
<keyword evidence="11 17" id="KW-0472">Membrane</keyword>
<dbReference type="InterPro" id="IPR004570">
    <property type="entry name" value="Phosphatidylglycerol_P_synth"/>
</dbReference>
<dbReference type="GO" id="GO:0008444">
    <property type="term" value="F:CDP-diacylglycerol-glycerol-3-phosphate 3-phosphatidyltransferase activity"/>
    <property type="evidence" value="ECO:0007669"/>
    <property type="project" value="UniProtKB-UniRule"/>
</dbReference>
<feature type="transmembrane region" description="Helical" evidence="17">
    <location>
        <begin position="138"/>
        <end position="157"/>
    </location>
</feature>
<keyword evidence="13" id="KW-1208">Phospholipid metabolism</keyword>
<evidence type="ECO:0000256" key="2">
    <source>
        <dbReference type="ARBA" id="ARBA00005042"/>
    </source>
</evidence>
<dbReference type="InterPro" id="IPR000462">
    <property type="entry name" value="CDP-OH_P_trans"/>
</dbReference>
<evidence type="ECO:0000313" key="19">
    <source>
        <dbReference type="Proteomes" id="UP000698963"/>
    </source>
</evidence>
<evidence type="ECO:0000256" key="4">
    <source>
        <dbReference type="ARBA" id="ARBA00013170"/>
    </source>
</evidence>
<proteinExistence type="inferred from homology"/>
<dbReference type="InterPro" id="IPR048254">
    <property type="entry name" value="CDP_ALCOHOL_P_TRANSF_CS"/>
</dbReference>
<evidence type="ECO:0000256" key="12">
    <source>
        <dbReference type="ARBA" id="ARBA00023209"/>
    </source>
</evidence>
<dbReference type="NCBIfam" id="TIGR00560">
    <property type="entry name" value="pgsA"/>
    <property type="match status" value="1"/>
</dbReference>
<evidence type="ECO:0000256" key="8">
    <source>
        <dbReference type="ARBA" id="ARBA00022692"/>
    </source>
</evidence>
<dbReference type="PANTHER" id="PTHR14269">
    <property type="entry name" value="CDP-DIACYLGLYCEROL--GLYCEROL-3-PHOSPHATE 3-PHOSPHATIDYLTRANSFERASE-RELATED"/>
    <property type="match status" value="1"/>
</dbReference>
<comment type="similarity">
    <text evidence="3 16">Belongs to the CDP-alcohol phosphatidyltransferase class-I family.</text>
</comment>
<keyword evidence="10" id="KW-0443">Lipid metabolism</keyword>
<evidence type="ECO:0000256" key="3">
    <source>
        <dbReference type="ARBA" id="ARBA00010441"/>
    </source>
</evidence>
<comment type="catalytic activity">
    <reaction evidence="14">
        <text>a CDP-1,2-diacyl-sn-glycerol + sn-glycerol 3-phosphate = a 1,2-diacyl-sn-glycero-3-phospho-(1'-sn-glycero-3'-phosphate) + CMP + H(+)</text>
        <dbReference type="Rhea" id="RHEA:12593"/>
        <dbReference type="ChEBI" id="CHEBI:15378"/>
        <dbReference type="ChEBI" id="CHEBI:57597"/>
        <dbReference type="ChEBI" id="CHEBI:58332"/>
        <dbReference type="ChEBI" id="CHEBI:60110"/>
        <dbReference type="ChEBI" id="CHEBI:60377"/>
        <dbReference type="EC" id="2.7.8.5"/>
    </reaction>
</comment>
<dbReference type="PANTHER" id="PTHR14269:SF62">
    <property type="entry name" value="CDP-DIACYLGLYCEROL--GLYCEROL-3-PHOSPHATE 3-PHOSPHATIDYLTRANSFERASE 1, CHLOROPLASTIC"/>
    <property type="match status" value="1"/>
</dbReference>
<evidence type="ECO:0000256" key="5">
    <source>
        <dbReference type="ARBA" id="ARBA00014944"/>
    </source>
</evidence>
<dbReference type="EMBL" id="DYZA01000228">
    <property type="protein sequence ID" value="HJD98165.1"/>
    <property type="molecule type" value="Genomic_DNA"/>
</dbReference>
<sequence>MFLADVMQIFRNMGWANRITMMRIGAVLPILILIHFPNVYTCWIAMFLFVAAAVTDFLDGYIARREKQVTNFGKFLDPLADKLLICSILIEMVGLGWVPAWVVIIIIMRELAVTGLRAVAADKGVVIAADWYGKWKTVFQIIAMVPLLIHFPFLGLPVHLIGTVILYIALVLTIFSGCNYFYLFYRQWRDHLTENH</sequence>
<evidence type="ECO:0000256" key="14">
    <source>
        <dbReference type="ARBA" id="ARBA00048586"/>
    </source>
</evidence>
<protein>
    <recommendedName>
        <fullName evidence="5 15">CDP-diacylglycerol--glycerol-3-phosphate 3-phosphatidyltransferase</fullName>
        <ecNumber evidence="4 15">2.7.8.5</ecNumber>
    </recommendedName>
</protein>
<comment type="pathway">
    <text evidence="2">Phospholipid metabolism; phosphatidylglycerol biosynthesis; phosphatidylglycerol from CDP-diacylglycerol: step 1/2.</text>
</comment>
<feature type="transmembrane region" description="Helical" evidence="17">
    <location>
        <begin position="164"/>
        <end position="185"/>
    </location>
</feature>
<keyword evidence="12" id="KW-0594">Phospholipid biosynthesis</keyword>
<evidence type="ECO:0000256" key="15">
    <source>
        <dbReference type="NCBIfam" id="TIGR00560"/>
    </source>
</evidence>
<evidence type="ECO:0000256" key="13">
    <source>
        <dbReference type="ARBA" id="ARBA00023264"/>
    </source>
</evidence>
<evidence type="ECO:0000256" key="9">
    <source>
        <dbReference type="ARBA" id="ARBA00022989"/>
    </source>
</evidence>